<keyword evidence="4" id="KW-1185">Reference proteome</keyword>
<feature type="domain" description="F-box" evidence="2">
    <location>
        <begin position="26"/>
        <end position="74"/>
    </location>
</feature>
<organism evidence="3 4">
    <name type="scientific">Populus tomentosa</name>
    <name type="common">Chinese white poplar</name>
    <dbReference type="NCBI Taxonomy" id="118781"/>
    <lineage>
        <taxon>Eukaryota</taxon>
        <taxon>Viridiplantae</taxon>
        <taxon>Streptophyta</taxon>
        <taxon>Embryophyta</taxon>
        <taxon>Tracheophyta</taxon>
        <taxon>Spermatophyta</taxon>
        <taxon>Magnoliopsida</taxon>
        <taxon>eudicotyledons</taxon>
        <taxon>Gunneridae</taxon>
        <taxon>Pentapetalae</taxon>
        <taxon>rosids</taxon>
        <taxon>fabids</taxon>
        <taxon>Malpighiales</taxon>
        <taxon>Salicaceae</taxon>
        <taxon>Saliceae</taxon>
        <taxon>Populus</taxon>
    </lineage>
</organism>
<dbReference type="AlphaFoldDB" id="A0A8X7YRA4"/>
<dbReference type="CDD" id="cd22160">
    <property type="entry name" value="F-box_AtFBL13-like"/>
    <property type="match status" value="1"/>
</dbReference>
<dbReference type="EMBL" id="JAAWWB010000022">
    <property type="protein sequence ID" value="KAG6754665.1"/>
    <property type="molecule type" value="Genomic_DNA"/>
</dbReference>
<dbReference type="PANTHER" id="PTHR31900:SF30">
    <property type="entry name" value="SUPERFAMILY PROTEIN, PUTATIVE-RELATED"/>
    <property type="match status" value="1"/>
</dbReference>
<name>A0A8X7YRA4_POPTO</name>
<accession>A0A8X7YRA4</accession>
<reference evidence="3" key="1">
    <citation type="journal article" date="2020" name="bioRxiv">
        <title>Hybrid origin of Populus tomentosa Carr. identified through genome sequencing and phylogenomic analysis.</title>
        <authorList>
            <person name="An X."/>
            <person name="Gao K."/>
            <person name="Chen Z."/>
            <person name="Li J."/>
            <person name="Yang X."/>
            <person name="Yang X."/>
            <person name="Zhou J."/>
            <person name="Guo T."/>
            <person name="Zhao T."/>
            <person name="Huang S."/>
            <person name="Miao D."/>
            <person name="Khan W.U."/>
            <person name="Rao P."/>
            <person name="Ye M."/>
            <person name="Lei B."/>
            <person name="Liao W."/>
            <person name="Wang J."/>
            <person name="Ji L."/>
            <person name="Li Y."/>
            <person name="Guo B."/>
            <person name="Mustafa N.S."/>
            <person name="Li S."/>
            <person name="Yun Q."/>
            <person name="Keller S.R."/>
            <person name="Mao J."/>
            <person name="Zhang R."/>
            <person name="Strauss S.H."/>
        </authorList>
    </citation>
    <scope>NUCLEOTIDE SEQUENCE</scope>
    <source>
        <strain evidence="3">GM15</strain>
        <tissue evidence="3">Leaf</tissue>
    </source>
</reference>
<dbReference type="InterPro" id="IPR053781">
    <property type="entry name" value="F-box_AtFBL13-like"/>
</dbReference>
<dbReference type="InterPro" id="IPR050232">
    <property type="entry name" value="FBL13/AtMIF1-like"/>
</dbReference>
<comment type="caution">
    <text evidence="3">The sequence shown here is derived from an EMBL/GenBank/DDBJ whole genome shotgun (WGS) entry which is preliminary data.</text>
</comment>
<evidence type="ECO:0000259" key="2">
    <source>
        <dbReference type="PROSITE" id="PS50181"/>
    </source>
</evidence>
<feature type="compositionally biased region" description="Basic and acidic residues" evidence="1">
    <location>
        <begin position="1"/>
        <end position="12"/>
    </location>
</feature>
<dbReference type="InterPro" id="IPR055411">
    <property type="entry name" value="LRR_FXL15/At3g58940/PEG3-like"/>
</dbReference>
<proteinExistence type="predicted"/>
<feature type="region of interest" description="Disordered" evidence="1">
    <location>
        <begin position="1"/>
        <end position="22"/>
    </location>
</feature>
<dbReference type="InterPro" id="IPR001810">
    <property type="entry name" value="F-box_dom"/>
</dbReference>
<evidence type="ECO:0000313" key="4">
    <source>
        <dbReference type="Proteomes" id="UP000886885"/>
    </source>
</evidence>
<evidence type="ECO:0000256" key="1">
    <source>
        <dbReference type="SAM" id="MobiDB-lite"/>
    </source>
</evidence>
<gene>
    <name evidence="3" type="ORF">POTOM_040459</name>
</gene>
<protein>
    <recommendedName>
        <fullName evidence="2">F-box domain-containing protein</fullName>
    </recommendedName>
</protein>
<dbReference type="Pfam" id="PF24758">
    <property type="entry name" value="LRR_At5g56370"/>
    <property type="match status" value="1"/>
</dbReference>
<dbReference type="PROSITE" id="PS50181">
    <property type="entry name" value="FBOX"/>
    <property type="match status" value="1"/>
</dbReference>
<evidence type="ECO:0000313" key="3">
    <source>
        <dbReference type="EMBL" id="KAG6754665.1"/>
    </source>
</evidence>
<sequence length="508" mass="57933">MRESDQEIDAKSQKQRKLPNNMDEEMNMIENLPDAMLLHILSFLPAKDVLKTSILSKRWRHLWMSVSNLYFEEWRPDKFVMFMNSAERAMMCRDFPRIEKFSLSSHMLNSACINALISNALSFKVQDFSLRLVYVGVPISLPHHLFSCPTLTVLNLEEVTQFPCTACLPNLKKVRLSCCLLPHQQSLLHFFSGCPKLQKLILNRCFWRDANLGFISAPMPEPVDITQLPSTTCLPDLKELELSFCLLPYGQSMVQFFGDCPKLQKLTLKECHWGLAKCLYISTPMLESVVICDATSSSGCKVVISGSNIKSFSYHGDLRTTYCLCSSSIVDDAYIHVNSKGKIEREGREKEVAHRVHKLIMKCSNVKHLGLSPDTLEALAYAEELDLPVFQRLTRLELKRKSVDLSCRALNRLLQKLPHLDCLDFRMGVFLSKKHKNFALDPLPPCILTQLKIIKIHTSSLTDEELHAVGILFRVSTVLEKVYISGSRLNKNKISMLARESKFEIISM</sequence>
<dbReference type="Proteomes" id="UP000886885">
    <property type="component" value="Chromosome 11D"/>
</dbReference>
<dbReference type="SMART" id="SM00256">
    <property type="entry name" value="FBOX"/>
    <property type="match status" value="1"/>
</dbReference>
<dbReference type="OrthoDB" id="819388at2759"/>
<dbReference type="Pfam" id="PF00646">
    <property type="entry name" value="F-box"/>
    <property type="match status" value="1"/>
</dbReference>
<dbReference type="PANTHER" id="PTHR31900">
    <property type="entry name" value="F-BOX/RNI SUPERFAMILY PROTEIN-RELATED"/>
    <property type="match status" value="1"/>
</dbReference>